<evidence type="ECO:0000256" key="1">
    <source>
        <dbReference type="ARBA" id="ARBA00008769"/>
    </source>
</evidence>
<dbReference type="InterPro" id="IPR038673">
    <property type="entry name" value="OprB_sf"/>
</dbReference>
<comment type="similarity">
    <text evidence="1 2">Belongs to the OprB family.</text>
</comment>
<name>A0ABT2WYJ8_9RHOB</name>
<dbReference type="Pfam" id="PF04966">
    <property type="entry name" value="OprB"/>
    <property type="match status" value="1"/>
</dbReference>
<feature type="chain" id="PRO_5044989395" evidence="2">
    <location>
        <begin position="42"/>
        <end position="424"/>
    </location>
</feature>
<dbReference type="Gene3D" id="2.40.160.180">
    <property type="entry name" value="Carbohydrate-selective porin OprB"/>
    <property type="match status" value="1"/>
</dbReference>
<accession>A0ABT2WYJ8</accession>
<dbReference type="InterPro" id="IPR007049">
    <property type="entry name" value="Carb-sel_porin_OprB"/>
</dbReference>
<gene>
    <name evidence="3" type="ORF">OEZ60_01880</name>
</gene>
<proteinExistence type="inferred from homology"/>
<evidence type="ECO:0000313" key="3">
    <source>
        <dbReference type="EMBL" id="MCU9846747.1"/>
    </source>
</evidence>
<evidence type="ECO:0000313" key="4">
    <source>
        <dbReference type="Proteomes" id="UP001209535"/>
    </source>
</evidence>
<sequence>MAHFNQESPGLSVPYTLSMRTGGKSASLCFALFLFISSACAASAQDLVGDGFTTPNSVPGTLASTAERQGAGRLEGYSAWKQQLEDRTGLSFGFDFQAQYLGTDSDRTPSDAASGVFRLYGTWTATGRGTPNNGALVFKIENRSAIGDNISTQALGPSLGYAGLFSSTFGDAGWVLTNFYWRQSFAGGRGSFVLGQVDVFDYTNVNSLASPWTGFTNLAFEQQQTFAGPGQGLGAALQWRLNDHWAVLGGFGNANGDASDPVGSAQELFDTGETFKHFAVGWTPNWDERFDNAVQLTLWQIDERTSDGIEGGHGVSFAASTRIAAWRPFFRAGYADGGGVSMDRSVTLGTGYDARDGRDLAGVGLNWGRAPESSRDQFTIEAFYRYDATDFLQITPELQYVANPANDPDTDEILVLGLRVRAVF</sequence>
<reference evidence="3 4" key="1">
    <citation type="submission" date="2022-10" db="EMBL/GenBank/DDBJ databases">
        <title>Defluviimonas sp. nov., isolated from ocean surface sediments.</title>
        <authorList>
            <person name="He W."/>
            <person name="Wang L."/>
            <person name="Zhang D.-F."/>
        </authorList>
    </citation>
    <scope>NUCLEOTIDE SEQUENCE [LARGE SCALE GENOMIC DNA]</scope>
    <source>
        <strain evidence="3 4">WL0024</strain>
    </source>
</reference>
<comment type="caution">
    <text evidence="3">The sequence shown here is derived from an EMBL/GenBank/DDBJ whole genome shotgun (WGS) entry which is preliminary data.</text>
</comment>
<dbReference type="RefSeq" id="WP_263332642.1">
    <property type="nucleotide sequence ID" value="NZ_JAOVQO010000001.1"/>
</dbReference>
<dbReference type="Proteomes" id="UP001209535">
    <property type="component" value="Unassembled WGS sequence"/>
</dbReference>
<dbReference type="EMBL" id="JAOVQO010000001">
    <property type="protein sequence ID" value="MCU9846747.1"/>
    <property type="molecule type" value="Genomic_DNA"/>
</dbReference>
<keyword evidence="2" id="KW-0732">Signal</keyword>
<feature type="signal peptide" evidence="2">
    <location>
        <begin position="1"/>
        <end position="41"/>
    </location>
</feature>
<evidence type="ECO:0000256" key="2">
    <source>
        <dbReference type="RuleBase" id="RU363072"/>
    </source>
</evidence>
<keyword evidence="4" id="KW-1185">Reference proteome</keyword>
<organism evidence="3 4">
    <name type="scientific">Albidovulum salinarum</name>
    <dbReference type="NCBI Taxonomy" id="2984153"/>
    <lineage>
        <taxon>Bacteria</taxon>
        <taxon>Pseudomonadati</taxon>
        <taxon>Pseudomonadota</taxon>
        <taxon>Alphaproteobacteria</taxon>
        <taxon>Rhodobacterales</taxon>
        <taxon>Paracoccaceae</taxon>
        <taxon>Albidovulum</taxon>
    </lineage>
</organism>
<protein>
    <submittedName>
        <fullName evidence="3">Carbohydrate porin</fullName>
    </submittedName>
</protein>